<dbReference type="GO" id="GO:0005829">
    <property type="term" value="C:cytosol"/>
    <property type="evidence" value="ECO:0007669"/>
    <property type="project" value="TreeGrafter"/>
</dbReference>
<proteinExistence type="inferred from homology"/>
<dbReference type="RefSeq" id="WP_184474166.1">
    <property type="nucleotide sequence ID" value="NZ_JACHOV010000002.1"/>
</dbReference>
<evidence type="ECO:0000313" key="6">
    <source>
        <dbReference type="EMBL" id="MBB4640312.1"/>
    </source>
</evidence>
<dbReference type="Proteomes" id="UP000575068">
    <property type="component" value="Unassembled WGS sequence"/>
</dbReference>
<sequence>MQLRYLEYFVALARERHFARAAEACHVAQPTLSAGLSTLEDMLGQRLVIRDRRFVDLSPEGYAVLPFAQQMLADHQAMRTALNCDTGPLRGTLRLGAIPAAMPSAGYLVKALTTEHRGLQVSVRSMTSREIERSLVARDLDAGITYLSNEPPAQVHSVLLYCEQFVFATGSGSPQAELSSITLAEAAETRLCLLHEGMQNRRILNTSLAARGLSVDPVATADSYVALLSMVASGGLHAIITDSHSAMVAAHPALRLIPFSDPLPPNQVGLVIIDREPLSPLARAAFTVAGKLNLRSPLPAFDRQYPS</sequence>
<keyword evidence="3 6" id="KW-0238">DNA-binding</keyword>
<dbReference type="SUPFAM" id="SSF53850">
    <property type="entry name" value="Periplasmic binding protein-like II"/>
    <property type="match status" value="1"/>
</dbReference>
<dbReference type="Pfam" id="PF03466">
    <property type="entry name" value="LysR_substrate"/>
    <property type="match status" value="1"/>
</dbReference>
<dbReference type="SUPFAM" id="SSF46785">
    <property type="entry name" value="Winged helix' DNA-binding domain"/>
    <property type="match status" value="1"/>
</dbReference>
<dbReference type="AlphaFoldDB" id="A0A840HQH1"/>
<dbReference type="EMBL" id="JACHOV010000002">
    <property type="protein sequence ID" value="MBB4640312.1"/>
    <property type="molecule type" value="Genomic_DNA"/>
</dbReference>
<dbReference type="InterPro" id="IPR036390">
    <property type="entry name" value="WH_DNA-bd_sf"/>
</dbReference>
<dbReference type="FunFam" id="1.10.10.10:FF:000001">
    <property type="entry name" value="LysR family transcriptional regulator"/>
    <property type="match status" value="1"/>
</dbReference>
<keyword evidence="7" id="KW-1185">Reference proteome</keyword>
<feature type="domain" description="HTH lysR-type" evidence="5">
    <location>
        <begin position="1"/>
        <end position="58"/>
    </location>
</feature>
<dbReference type="GO" id="GO:0003700">
    <property type="term" value="F:DNA-binding transcription factor activity"/>
    <property type="evidence" value="ECO:0007669"/>
    <property type="project" value="InterPro"/>
</dbReference>
<protein>
    <submittedName>
        <fullName evidence="6">DNA-binding transcriptional LysR family regulator</fullName>
    </submittedName>
</protein>
<dbReference type="Pfam" id="PF00126">
    <property type="entry name" value="HTH_1"/>
    <property type="match status" value="1"/>
</dbReference>
<comment type="similarity">
    <text evidence="1">Belongs to the LysR transcriptional regulatory family.</text>
</comment>
<dbReference type="PRINTS" id="PR00039">
    <property type="entry name" value="HTHLYSR"/>
</dbReference>
<reference evidence="6 7" key="1">
    <citation type="submission" date="2020-08" db="EMBL/GenBank/DDBJ databases">
        <title>Genomic Encyclopedia of Type Strains, Phase IV (KMG-IV): sequencing the most valuable type-strain genomes for metagenomic binning, comparative biology and taxonomic classification.</title>
        <authorList>
            <person name="Goeker M."/>
        </authorList>
    </citation>
    <scope>NUCLEOTIDE SEQUENCE [LARGE SCALE GENOMIC DNA]</scope>
    <source>
        <strain evidence="6 7">DSM 7465</strain>
    </source>
</reference>
<dbReference type="CDD" id="cd05466">
    <property type="entry name" value="PBP2_LTTR_substrate"/>
    <property type="match status" value="1"/>
</dbReference>
<dbReference type="Gene3D" id="3.40.190.290">
    <property type="match status" value="1"/>
</dbReference>
<comment type="caution">
    <text evidence="6">The sequence shown here is derived from an EMBL/GenBank/DDBJ whole genome shotgun (WGS) entry which is preliminary data.</text>
</comment>
<dbReference type="InterPro" id="IPR000847">
    <property type="entry name" value="LysR_HTH_N"/>
</dbReference>
<evidence type="ECO:0000256" key="1">
    <source>
        <dbReference type="ARBA" id="ARBA00009437"/>
    </source>
</evidence>
<name>A0A840HQH1_9SPHN</name>
<evidence type="ECO:0000256" key="4">
    <source>
        <dbReference type="ARBA" id="ARBA00023163"/>
    </source>
</evidence>
<evidence type="ECO:0000313" key="7">
    <source>
        <dbReference type="Proteomes" id="UP000575068"/>
    </source>
</evidence>
<dbReference type="PROSITE" id="PS50931">
    <property type="entry name" value="HTH_LYSR"/>
    <property type="match status" value="1"/>
</dbReference>
<organism evidence="6 7">
    <name type="scientific">Rhizorhapis suberifaciens</name>
    <name type="common">corky root of lettuce</name>
    <dbReference type="NCBI Taxonomy" id="13656"/>
    <lineage>
        <taxon>Bacteria</taxon>
        <taxon>Pseudomonadati</taxon>
        <taxon>Pseudomonadota</taxon>
        <taxon>Alphaproteobacteria</taxon>
        <taxon>Sphingomonadales</taxon>
        <taxon>Sphingomonadaceae</taxon>
        <taxon>Rhizorhapis</taxon>
    </lineage>
</organism>
<dbReference type="InterPro" id="IPR050950">
    <property type="entry name" value="HTH-type_LysR_regulators"/>
</dbReference>
<dbReference type="InterPro" id="IPR005119">
    <property type="entry name" value="LysR_subst-bd"/>
</dbReference>
<dbReference type="PANTHER" id="PTHR30419">
    <property type="entry name" value="HTH-TYPE TRANSCRIPTIONAL REGULATOR YBHD"/>
    <property type="match status" value="1"/>
</dbReference>
<gene>
    <name evidence="6" type="ORF">HNQ99_000600</name>
</gene>
<dbReference type="PANTHER" id="PTHR30419:SF31">
    <property type="entry name" value="BLR3139 PROTEIN"/>
    <property type="match status" value="1"/>
</dbReference>
<dbReference type="Gene3D" id="1.10.10.10">
    <property type="entry name" value="Winged helix-like DNA-binding domain superfamily/Winged helix DNA-binding domain"/>
    <property type="match status" value="1"/>
</dbReference>
<evidence type="ECO:0000256" key="3">
    <source>
        <dbReference type="ARBA" id="ARBA00023125"/>
    </source>
</evidence>
<evidence type="ECO:0000259" key="5">
    <source>
        <dbReference type="PROSITE" id="PS50931"/>
    </source>
</evidence>
<evidence type="ECO:0000256" key="2">
    <source>
        <dbReference type="ARBA" id="ARBA00023015"/>
    </source>
</evidence>
<keyword evidence="4" id="KW-0804">Transcription</keyword>
<accession>A0A840HQH1</accession>
<keyword evidence="2" id="KW-0805">Transcription regulation</keyword>
<dbReference type="InterPro" id="IPR036388">
    <property type="entry name" value="WH-like_DNA-bd_sf"/>
</dbReference>
<dbReference type="GO" id="GO:0003677">
    <property type="term" value="F:DNA binding"/>
    <property type="evidence" value="ECO:0007669"/>
    <property type="project" value="UniProtKB-KW"/>
</dbReference>